<dbReference type="CDD" id="cd02440">
    <property type="entry name" value="AdoMet_MTases"/>
    <property type="match status" value="1"/>
</dbReference>
<dbReference type="GO" id="GO:0008168">
    <property type="term" value="F:methyltransferase activity"/>
    <property type="evidence" value="ECO:0007669"/>
    <property type="project" value="UniProtKB-KW"/>
</dbReference>
<dbReference type="GO" id="GO:0032259">
    <property type="term" value="P:methylation"/>
    <property type="evidence" value="ECO:0007669"/>
    <property type="project" value="UniProtKB-KW"/>
</dbReference>
<dbReference type="RefSeq" id="WP_152730284.1">
    <property type="nucleotide sequence ID" value="NZ_JAABOZ010000007.1"/>
</dbReference>
<protein>
    <submittedName>
        <fullName evidence="2">Methyltransferase domain-containing protein</fullName>
    </submittedName>
</protein>
<dbReference type="Gene3D" id="3.40.50.150">
    <property type="entry name" value="Vaccinia Virus protein VP39"/>
    <property type="match status" value="1"/>
</dbReference>
<dbReference type="Proteomes" id="UP000470470">
    <property type="component" value="Unassembled WGS sequence"/>
</dbReference>
<organism evidence="2 3">
    <name type="scientific">Goekera deserti</name>
    <dbReference type="NCBI Taxonomy" id="2497753"/>
    <lineage>
        <taxon>Bacteria</taxon>
        <taxon>Bacillati</taxon>
        <taxon>Actinomycetota</taxon>
        <taxon>Actinomycetes</taxon>
        <taxon>Geodermatophilales</taxon>
        <taxon>Geodermatophilaceae</taxon>
        <taxon>Goekera</taxon>
    </lineage>
</organism>
<reference evidence="2 3" key="1">
    <citation type="submission" date="2020-02" db="EMBL/GenBank/DDBJ databases">
        <title>The whole genome sequence of CPCC 205119.</title>
        <authorList>
            <person name="Jiang Z."/>
        </authorList>
    </citation>
    <scope>NUCLEOTIDE SEQUENCE [LARGE SCALE GENOMIC DNA]</scope>
    <source>
        <strain evidence="2 3">CPCC 205119</strain>
    </source>
</reference>
<dbReference type="SUPFAM" id="SSF53335">
    <property type="entry name" value="S-adenosyl-L-methionine-dependent methyltransferases"/>
    <property type="match status" value="1"/>
</dbReference>
<evidence type="ECO:0000313" key="3">
    <source>
        <dbReference type="Proteomes" id="UP000470470"/>
    </source>
</evidence>
<sequence length="145" mass="15380">MSTQGDAGPGGRAAADFAGETARLYRSHRRDLPADQARSLARELRLRAEDVVVDLGCGTGQLAVPLRRHCAGVVAVDPEPAMLAGLRDRAEPGVLCLLGSDDDLPVLGEWLTADDPLRGVGAALPRLRRDVPAGTSRHRWVDGVT</sequence>
<gene>
    <name evidence="2" type="ORF">G1H19_03745</name>
</gene>
<proteinExistence type="predicted"/>
<evidence type="ECO:0000259" key="1">
    <source>
        <dbReference type="Pfam" id="PF13649"/>
    </source>
</evidence>
<dbReference type="InterPro" id="IPR041698">
    <property type="entry name" value="Methyltransf_25"/>
</dbReference>
<accession>A0A7K3W9V6</accession>
<dbReference type="AlphaFoldDB" id="A0A7K3W9V6"/>
<dbReference type="InterPro" id="IPR029063">
    <property type="entry name" value="SAM-dependent_MTases_sf"/>
</dbReference>
<keyword evidence="2" id="KW-0489">Methyltransferase</keyword>
<dbReference type="EMBL" id="JAAGWK010000008">
    <property type="protein sequence ID" value="NEL53126.1"/>
    <property type="molecule type" value="Genomic_DNA"/>
</dbReference>
<comment type="caution">
    <text evidence="2">The sequence shown here is derived from an EMBL/GenBank/DDBJ whole genome shotgun (WGS) entry which is preliminary data.</text>
</comment>
<keyword evidence="3" id="KW-1185">Reference proteome</keyword>
<dbReference type="Pfam" id="PF13649">
    <property type="entry name" value="Methyltransf_25"/>
    <property type="match status" value="1"/>
</dbReference>
<evidence type="ECO:0000313" key="2">
    <source>
        <dbReference type="EMBL" id="NEL53126.1"/>
    </source>
</evidence>
<feature type="domain" description="Methyltransferase" evidence="1">
    <location>
        <begin position="52"/>
        <end position="94"/>
    </location>
</feature>
<keyword evidence="2" id="KW-0808">Transferase</keyword>
<name>A0A7K3W9V6_9ACTN</name>